<sequence>MITTRILTAVLAGVSVLSLAACSEEAPATSAQPPAATTAAAPAATAEATTPPAAAGASDKEICEAANKANESLKKAMTTLFQTTGDISAADQKAMLTDLAKQLDKAAEGSDTAVAKAVRLISSQATEAAAAKDPTTALDTPESEKSGKAVNAACKKAGVTTRY</sequence>
<feature type="chain" id="PRO_5038588995" description="Lipoprotein" evidence="2">
    <location>
        <begin position="21"/>
        <end position="163"/>
    </location>
</feature>
<feature type="compositionally biased region" description="Low complexity" evidence="1">
    <location>
        <begin position="26"/>
        <end position="57"/>
    </location>
</feature>
<keyword evidence="4" id="KW-1185">Reference proteome</keyword>
<keyword evidence="2" id="KW-0732">Signal</keyword>
<name>A0A316FGP8_9ACTN</name>
<gene>
    <name evidence="3" type="ORF">BC793_10733</name>
</gene>
<dbReference type="AlphaFoldDB" id="A0A316FGP8"/>
<evidence type="ECO:0000313" key="4">
    <source>
        <dbReference type="Proteomes" id="UP000245697"/>
    </source>
</evidence>
<evidence type="ECO:0008006" key="5">
    <source>
        <dbReference type="Google" id="ProtNLM"/>
    </source>
</evidence>
<feature type="region of interest" description="Disordered" evidence="1">
    <location>
        <begin position="125"/>
        <end position="151"/>
    </location>
</feature>
<comment type="caution">
    <text evidence="3">The sequence shown here is derived from an EMBL/GenBank/DDBJ whole genome shotgun (WGS) entry which is preliminary data.</text>
</comment>
<organism evidence="3 4">
    <name type="scientific">Actinoplanes xinjiangensis</name>
    <dbReference type="NCBI Taxonomy" id="512350"/>
    <lineage>
        <taxon>Bacteria</taxon>
        <taxon>Bacillati</taxon>
        <taxon>Actinomycetota</taxon>
        <taxon>Actinomycetes</taxon>
        <taxon>Micromonosporales</taxon>
        <taxon>Micromonosporaceae</taxon>
        <taxon>Actinoplanes</taxon>
    </lineage>
</organism>
<dbReference type="Proteomes" id="UP000245697">
    <property type="component" value="Unassembled WGS sequence"/>
</dbReference>
<evidence type="ECO:0000313" key="3">
    <source>
        <dbReference type="EMBL" id="PWK47423.1"/>
    </source>
</evidence>
<dbReference type="PROSITE" id="PS51257">
    <property type="entry name" value="PROKAR_LIPOPROTEIN"/>
    <property type="match status" value="1"/>
</dbReference>
<dbReference type="EMBL" id="QGGR01000007">
    <property type="protein sequence ID" value="PWK47423.1"/>
    <property type="molecule type" value="Genomic_DNA"/>
</dbReference>
<evidence type="ECO:0000256" key="1">
    <source>
        <dbReference type="SAM" id="MobiDB-lite"/>
    </source>
</evidence>
<reference evidence="3 4" key="1">
    <citation type="submission" date="2018-05" db="EMBL/GenBank/DDBJ databases">
        <title>Genomic Encyclopedia of Archaeal and Bacterial Type Strains, Phase II (KMG-II): from individual species to whole genera.</title>
        <authorList>
            <person name="Goeker M."/>
        </authorList>
    </citation>
    <scope>NUCLEOTIDE SEQUENCE [LARGE SCALE GENOMIC DNA]</scope>
    <source>
        <strain evidence="3 4">DSM 45184</strain>
    </source>
</reference>
<feature type="region of interest" description="Disordered" evidence="1">
    <location>
        <begin position="25"/>
        <end position="58"/>
    </location>
</feature>
<dbReference type="RefSeq" id="WP_158319284.1">
    <property type="nucleotide sequence ID" value="NZ_BONA01000045.1"/>
</dbReference>
<proteinExistence type="predicted"/>
<evidence type="ECO:0000256" key="2">
    <source>
        <dbReference type="SAM" id="SignalP"/>
    </source>
</evidence>
<accession>A0A316FGP8</accession>
<feature type="signal peptide" evidence="2">
    <location>
        <begin position="1"/>
        <end position="20"/>
    </location>
</feature>
<protein>
    <recommendedName>
        <fullName evidence="5">Lipoprotein</fullName>
    </recommendedName>
</protein>
<dbReference type="OrthoDB" id="3397569at2"/>